<feature type="compositionally biased region" description="Polar residues" evidence="1">
    <location>
        <begin position="82"/>
        <end position="94"/>
    </location>
</feature>
<evidence type="ECO:0000256" key="1">
    <source>
        <dbReference type="SAM" id="MobiDB-lite"/>
    </source>
</evidence>
<keyword evidence="3" id="KW-1185">Reference proteome</keyword>
<reference evidence="2" key="1">
    <citation type="journal article" date="2023" name="BMC Genomics">
        <title>Chromosome-level genome assemblies of Cutaneotrichosporon spp. (Trichosporonales, Basidiomycota) reveal imbalanced evolution between nucleotide sequences and chromosome synteny.</title>
        <authorList>
            <person name="Kobayashi Y."/>
            <person name="Kayamori A."/>
            <person name="Aoki K."/>
            <person name="Shiwa Y."/>
            <person name="Matsutani M."/>
            <person name="Fujita N."/>
            <person name="Sugita T."/>
            <person name="Iwasaki W."/>
            <person name="Tanaka N."/>
            <person name="Takashima M."/>
        </authorList>
    </citation>
    <scope>NUCLEOTIDE SEQUENCE</scope>
    <source>
        <strain evidence="2">HIS016</strain>
    </source>
</reference>
<dbReference type="Proteomes" id="UP001222932">
    <property type="component" value="Unassembled WGS sequence"/>
</dbReference>
<proteinExistence type="predicted"/>
<protein>
    <submittedName>
        <fullName evidence="2">Uncharacterized protein</fullName>
    </submittedName>
</protein>
<dbReference type="EMBL" id="BTCM01000006">
    <property type="protein sequence ID" value="GMK58622.1"/>
    <property type="molecule type" value="Genomic_DNA"/>
</dbReference>
<dbReference type="AlphaFoldDB" id="A0AAD3TXC7"/>
<organism evidence="2 3">
    <name type="scientific">Cutaneotrichosporon spelunceum</name>
    <dbReference type="NCBI Taxonomy" id="1672016"/>
    <lineage>
        <taxon>Eukaryota</taxon>
        <taxon>Fungi</taxon>
        <taxon>Dikarya</taxon>
        <taxon>Basidiomycota</taxon>
        <taxon>Agaricomycotina</taxon>
        <taxon>Tremellomycetes</taxon>
        <taxon>Trichosporonales</taxon>
        <taxon>Trichosporonaceae</taxon>
        <taxon>Cutaneotrichosporon</taxon>
    </lineage>
</organism>
<evidence type="ECO:0000313" key="2">
    <source>
        <dbReference type="EMBL" id="GMK58622.1"/>
    </source>
</evidence>
<evidence type="ECO:0000313" key="3">
    <source>
        <dbReference type="Proteomes" id="UP001222932"/>
    </source>
</evidence>
<sequence length="94" mass="10444">MSPFSVQRFIRRTEALRHQVEVPAPASLDHRVTEHMPNLIPRPSTPCTPAEIVRGTPRWAGVLVLRPVTVFGPSVGTPPVNEIQTAEEQQLRST</sequence>
<gene>
    <name evidence="2" type="ORF">CspeluHIS016_0600640</name>
</gene>
<reference evidence="2" key="2">
    <citation type="submission" date="2023-06" db="EMBL/GenBank/DDBJ databases">
        <authorList>
            <person name="Kobayashi Y."/>
            <person name="Kayamori A."/>
            <person name="Aoki K."/>
            <person name="Shiwa Y."/>
            <person name="Fujita N."/>
            <person name="Sugita T."/>
            <person name="Iwasaki W."/>
            <person name="Tanaka N."/>
            <person name="Takashima M."/>
        </authorList>
    </citation>
    <scope>NUCLEOTIDE SEQUENCE</scope>
    <source>
        <strain evidence="2">HIS016</strain>
    </source>
</reference>
<comment type="caution">
    <text evidence="2">The sequence shown here is derived from an EMBL/GenBank/DDBJ whole genome shotgun (WGS) entry which is preliminary data.</text>
</comment>
<feature type="region of interest" description="Disordered" evidence="1">
    <location>
        <begin position="75"/>
        <end position="94"/>
    </location>
</feature>
<name>A0AAD3TXC7_9TREE</name>
<accession>A0AAD3TXC7</accession>